<keyword evidence="4 9" id="KW-0812">Transmembrane</keyword>
<dbReference type="SUPFAM" id="SSF103473">
    <property type="entry name" value="MFS general substrate transporter"/>
    <property type="match status" value="1"/>
</dbReference>
<proteinExistence type="inferred from homology"/>
<feature type="transmembrane region" description="Helical" evidence="9">
    <location>
        <begin position="277"/>
        <end position="299"/>
    </location>
</feature>
<dbReference type="GO" id="GO:0016020">
    <property type="term" value="C:membrane"/>
    <property type="evidence" value="ECO:0007669"/>
    <property type="project" value="UniProtKB-SubCell"/>
</dbReference>
<gene>
    <name evidence="11" type="ORF">EJ04DRAFT_522499</name>
</gene>
<dbReference type="InterPro" id="IPR036259">
    <property type="entry name" value="MFS_trans_sf"/>
</dbReference>
<name>A0A9P4R2Z4_9PLEO</name>
<reference evidence="11" key="1">
    <citation type="journal article" date="2020" name="Stud. Mycol.">
        <title>101 Dothideomycetes genomes: a test case for predicting lifestyles and emergence of pathogens.</title>
        <authorList>
            <person name="Haridas S."/>
            <person name="Albert R."/>
            <person name="Binder M."/>
            <person name="Bloem J."/>
            <person name="Labutti K."/>
            <person name="Salamov A."/>
            <person name="Andreopoulos B."/>
            <person name="Baker S."/>
            <person name="Barry K."/>
            <person name="Bills G."/>
            <person name="Bluhm B."/>
            <person name="Cannon C."/>
            <person name="Castanera R."/>
            <person name="Culley D."/>
            <person name="Daum C."/>
            <person name="Ezra D."/>
            <person name="Gonzalez J."/>
            <person name="Henrissat B."/>
            <person name="Kuo A."/>
            <person name="Liang C."/>
            <person name="Lipzen A."/>
            <person name="Lutzoni F."/>
            <person name="Magnuson J."/>
            <person name="Mondo S."/>
            <person name="Nolan M."/>
            <person name="Ohm R."/>
            <person name="Pangilinan J."/>
            <person name="Park H.-J."/>
            <person name="Ramirez L."/>
            <person name="Alfaro M."/>
            <person name="Sun H."/>
            <person name="Tritt A."/>
            <person name="Yoshinaga Y."/>
            <person name="Zwiers L.-H."/>
            <person name="Turgeon B."/>
            <person name="Goodwin S."/>
            <person name="Spatafora J."/>
            <person name="Crous P."/>
            <person name="Grigoriev I."/>
        </authorList>
    </citation>
    <scope>NUCLEOTIDE SEQUENCE</scope>
    <source>
        <strain evidence="11">CBS 125425</strain>
    </source>
</reference>
<evidence type="ECO:0000313" key="12">
    <source>
        <dbReference type="Proteomes" id="UP000799444"/>
    </source>
</evidence>
<evidence type="ECO:0000256" key="5">
    <source>
        <dbReference type="ARBA" id="ARBA00022989"/>
    </source>
</evidence>
<evidence type="ECO:0000256" key="3">
    <source>
        <dbReference type="ARBA" id="ARBA00022448"/>
    </source>
</evidence>
<dbReference type="OrthoDB" id="6612291at2759"/>
<evidence type="ECO:0000256" key="4">
    <source>
        <dbReference type="ARBA" id="ARBA00022692"/>
    </source>
</evidence>
<comment type="subcellular location">
    <subcellularLocation>
        <location evidence="1">Membrane</location>
        <topology evidence="1">Multi-pass membrane protein</topology>
    </subcellularLocation>
</comment>
<feature type="transmembrane region" description="Helical" evidence="9">
    <location>
        <begin position="422"/>
        <end position="441"/>
    </location>
</feature>
<evidence type="ECO:0000256" key="6">
    <source>
        <dbReference type="ARBA" id="ARBA00023136"/>
    </source>
</evidence>
<dbReference type="FunFam" id="1.20.1250.20:FF:001021">
    <property type="entry name" value="MFS sugar transporter, putative (AFU_orthologue AFUA_5G06720)"/>
    <property type="match status" value="1"/>
</dbReference>
<feature type="transmembrane region" description="Helical" evidence="9">
    <location>
        <begin position="339"/>
        <end position="357"/>
    </location>
</feature>
<keyword evidence="5 9" id="KW-1133">Transmembrane helix</keyword>
<dbReference type="Proteomes" id="UP000799444">
    <property type="component" value="Unassembled WGS sequence"/>
</dbReference>
<evidence type="ECO:0000256" key="1">
    <source>
        <dbReference type="ARBA" id="ARBA00004141"/>
    </source>
</evidence>
<keyword evidence="11" id="KW-0762">Sugar transport</keyword>
<keyword evidence="12" id="KW-1185">Reference proteome</keyword>
<dbReference type="PANTHER" id="PTHR48022">
    <property type="entry name" value="PLASTIDIC GLUCOSE TRANSPORTER 4"/>
    <property type="match status" value="1"/>
</dbReference>
<keyword evidence="3 7" id="KW-0813">Transport</keyword>
<evidence type="ECO:0000256" key="9">
    <source>
        <dbReference type="SAM" id="Phobius"/>
    </source>
</evidence>
<evidence type="ECO:0000256" key="2">
    <source>
        <dbReference type="ARBA" id="ARBA00010992"/>
    </source>
</evidence>
<feature type="domain" description="Major facilitator superfamily (MFS) profile" evidence="10">
    <location>
        <begin position="20"/>
        <end position="475"/>
    </location>
</feature>
<comment type="caution">
    <text evidence="11">The sequence shown here is derived from an EMBL/GenBank/DDBJ whole genome shotgun (WGS) entry which is preliminary data.</text>
</comment>
<dbReference type="InterPro" id="IPR020846">
    <property type="entry name" value="MFS_dom"/>
</dbReference>
<feature type="transmembrane region" description="Helical" evidence="9">
    <location>
        <begin position="305"/>
        <end position="327"/>
    </location>
</feature>
<comment type="similarity">
    <text evidence="2 7">Belongs to the major facilitator superfamily. Sugar transporter (TC 2.A.1.1) family.</text>
</comment>
<evidence type="ECO:0000259" key="10">
    <source>
        <dbReference type="PROSITE" id="PS50850"/>
    </source>
</evidence>
<dbReference type="GO" id="GO:0005351">
    <property type="term" value="F:carbohydrate:proton symporter activity"/>
    <property type="evidence" value="ECO:0007669"/>
    <property type="project" value="TreeGrafter"/>
</dbReference>
<dbReference type="Pfam" id="PF00083">
    <property type="entry name" value="Sugar_tr"/>
    <property type="match status" value="1"/>
</dbReference>
<keyword evidence="6 9" id="KW-0472">Membrane</keyword>
<dbReference type="InterPro" id="IPR005828">
    <property type="entry name" value="MFS_sugar_transport-like"/>
</dbReference>
<feature type="transmembrane region" description="Helical" evidence="9">
    <location>
        <begin position="63"/>
        <end position="81"/>
    </location>
</feature>
<evidence type="ECO:0000256" key="7">
    <source>
        <dbReference type="RuleBase" id="RU003346"/>
    </source>
</evidence>
<dbReference type="InterPro" id="IPR005829">
    <property type="entry name" value="Sugar_transporter_CS"/>
</dbReference>
<feature type="transmembrane region" description="Helical" evidence="9">
    <location>
        <begin position="453"/>
        <end position="471"/>
    </location>
</feature>
<dbReference type="PROSITE" id="PS50850">
    <property type="entry name" value="MFS"/>
    <property type="match status" value="1"/>
</dbReference>
<feature type="transmembrane region" description="Helical" evidence="9">
    <location>
        <begin position="391"/>
        <end position="410"/>
    </location>
</feature>
<dbReference type="Gene3D" id="1.20.1250.20">
    <property type="entry name" value="MFS general substrate transporter like domains"/>
    <property type="match status" value="1"/>
</dbReference>
<feature type="transmembrane region" description="Helical" evidence="9">
    <location>
        <begin position="88"/>
        <end position="108"/>
    </location>
</feature>
<evidence type="ECO:0000313" key="11">
    <source>
        <dbReference type="EMBL" id="KAF2735848.1"/>
    </source>
</evidence>
<dbReference type="InterPro" id="IPR050360">
    <property type="entry name" value="MFS_Sugar_Transporters"/>
</dbReference>
<feature type="compositionally biased region" description="Basic and acidic residues" evidence="8">
    <location>
        <begin position="532"/>
        <end position="546"/>
    </location>
</feature>
<dbReference type="PROSITE" id="PS00217">
    <property type="entry name" value="SUGAR_TRANSPORT_2"/>
    <property type="match status" value="1"/>
</dbReference>
<dbReference type="AlphaFoldDB" id="A0A9P4R2Z4"/>
<dbReference type="NCBIfam" id="TIGR00879">
    <property type="entry name" value="SP"/>
    <property type="match status" value="1"/>
</dbReference>
<dbReference type="PRINTS" id="PR00171">
    <property type="entry name" value="SUGRTRNSPORT"/>
</dbReference>
<organism evidence="11 12">
    <name type="scientific">Polyplosphaeria fusca</name>
    <dbReference type="NCBI Taxonomy" id="682080"/>
    <lineage>
        <taxon>Eukaryota</taxon>
        <taxon>Fungi</taxon>
        <taxon>Dikarya</taxon>
        <taxon>Ascomycota</taxon>
        <taxon>Pezizomycotina</taxon>
        <taxon>Dothideomycetes</taxon>
        <taxon>Pleosporomycetidae</taxon>
        <taxon>Pleosporales</taxon>
        <taxon>Tetraplosphaeriaceae</taxon>
        <taxon>Polyplosphaeria</taxon>
    </lineage>
</organism>
<dbReference type="InterPro" id="IPR003663">
    <property type="entry name" value="Sugar/inositol_transpt"/>
</dbReference>
<dbReference type="EMBL" id="ML996131">
    <property type="protein sequence ID" value="KAF2735848.1"/>
    <property type="molecule type" value="Genomic_DNA"/>
</dbReference>
<feature type="transmembrane region" description="Helical" evidence="9">
    <location>
        <begin position="177"/>
        <end position="199"/>
    </location>
</feature>
<dbReference type="PANTHER" id="PTHR48022:SF72">
    <property type="entry name" value="MAJOR FACILITATOR SUPERFAMILY (MFS) PROFILE DOMAIN-CONTAINING PROTEIN-RELATED"/>
    <property type="match status" value="1"/>
</dbReference>
<accession>A0A9P4R2Z4</accession>
<feature type="region of interest" description="Disordered" evidence="8">
    <location>
        <begin position="510"/>
        <end position="546"/>
    </location>
</feature>
<sequence>MFKTPHFNWYGRGFKLRAAITIACQLAFVLFGYDQGVFSGIVGNPDFLDTFGHPSSGLEGIIVSIYNLGCFTGCILAFIFCEKTGRRLAMWIAMVWIIVGAILQTTAFTVPHIMIARFITGIGTGIETSTVPMYQSELCEASMRGRLVSSEPLFVGVGIEIAYWFDYGMSFTGGSIAWRLPIACQMIFAFAVIIIVFGLPESPRYLYKHGRGEEALQILCDVYDGTPDSPKIAKENNDVLQALKIEQENGEYRWSQLLKRDEVQTGRRVLLAYGMQFMNQMGGINLVVYFITSVLQYNVGLTRNLSLLLGGVINLMFFIGSLFPTFFLDKYGRRKPMMWGSFGLGVSMMLISILLSFRGTSKERPTASASVTFFFTVSNGREALGSSKLRWKQYMLIFGATANCIPWVYVPEILPLHVRAKGTAVGISSNWLWNFFVVMITPTLINNLAWKGYLIFMCLNFAFVPLVFFCYPETSNLTLEEIDWLFYEGKAVRRSLRVAKHGWENGEGWGSFARQGGQGASPLAQEDGSLASKEKVATVEKHEGSS</sequence>
<evidence type="ECO:0000256" key="8">
    <source>
        <dbReference type="SAM" id="MobiDB-lite"/>
    </source>
</evidence>
<protein>
    <submittedName>
        <fullName evidence="11">MFS sugar transporter</fullName>
    </submittedName>
</protein>